<accession>A0A8H2VRI7</accession>
<evidence type="ECO:0000313" key="3">
    <source>
        <dbReference type="Proteomes" id="UP000624404"/>
    </source>
</evidence>
<proteinExistence type="predicted"/>
<dbReference type="AlphaFoldDB" id="A0A8H2VRI7"/>
<name>A0A8H2VRI7_9HELO</name>
<evidence type="ECO:0000256" key="1">
    <source>
        <dbReference type="SAM" id="Phobius"/>
    </source>
</evidence>
<dbReference type="Proteomes" id="UP000624404">
    <property type="component" value="Unassembled WGS sequence"/>
</dbReference>
<dbReference type="EMBL" id="CAJHIA010000009">
    <property type="protein sequence ID" value="CAD6443167.1"/>
    <property type="molecule type" value="Genomic_DNA"/>
</dbReference>
<keyword evidence="1" id="KW-1133">Transmembrane helix</keyword>
<sequence length="140" mass="16033">MQKSLFHCSFMVLNIIYFILLLALPRSQVNRSESEVGEKIREYTNNSLKYVFDTIPLSSSVAICAVALLTMSESRALYAPLLPVNFPRDDVDSGFTMAYTCWGRHFREEIDIVLRNLKIMSLQPNMICRTKLVFQISDTA</sequence>
<dbReference type="OrthoDB" id="48317at2759"/>
<reference evidence="2" key="1">
    <citation type="submission" date="2020-10" db="EMBL/GenBank/DDBJ databases">
        <authorList>
            <person name="Kusch S."/>
        </authorList>
    </citation>
    <scope>NUCLEOTIDE SEQUENCE</scope>
    <source>
        <strain evidence="2">SwB9</strain>
    </source>
</reference>
<organism evidence="2 3">
    <name type="scientific">Sclerotinia trifoliorum</name>
    <dbReference type="NCBI Taxonomy" id="28548"/>
    <lineage>
        <taxon>Eukaryota</taxon>
        <taxon>Fungi</taxon>
        <taxon>Dikarya</taxon>
        <taxon>Ascomycota</taxon>
        <taxon>Pezizomycotina</taxon>
        <taxon>Leotiomycetes</taxon>
        <taxon>Helotiales</taxon>
        <taxon>Sclerotiniaceae</taxon>
        <taxon>Sclerotinia</taxon>
    </lineage>
</organism>
<dbReference type="Gene3D" id="3.40.50.720">
    <property type="entry name" value="NAD(P)-binding Rossmann-like Domain"/>
    <property type="match status" value="1"/>
</dbReference>
<evidence type="ECO:0000313" key="2">
    <source>
        <dbReference type="EMBL" id="CAD6443167.1"/>
    </source>
</evidence>
<gene>
    <name evidence="2" type="ORF">SCLTRI_LOCUS2958</name>
</gene>
<keyword evidence="3" id="KW-1185">Reference proteome</keyword>
<feature type="transmembrane region" description="Helical" evidence="1">
    <location>
        <begin position="5"/>
        <end position="24"/>
    </location>
</feature>
<protein>
    <submittedName>
        <fullName evidence="2">2d240c96-c24e-458e-8ca6-47cfdb71d081</fullName>
    </submittedName>
</protein>
<comment type="caution">
    <text evidence="2">The sequence shown here is derived from an EMBL/GenBank/DDBJ whole genome shotgun (WGS) entry which is preliminary data.</text>
</comment>
<keyword evidence="1" id="KW-0812">Transmembrane</keyword>
<keyword evidence="1" id="KW-0472">Membrane</keyword>